<sequence>SINEDENEDENQHHNFSKSSEDDINSNMAEDDPEVEEIRN</sequence>
<dbReference type="Proteomes" id="UP000036403">
    <property type="component" value="Unassembled WGS sequence"/>
</dbReference>
<proteinExistence type="predicted"/>
<feature type="compositionally biased region" description="Acidic residues" evidence="1">
    <location>
        <begin position="29"/>
        <end position="40"/>
    </location>
</feature>
<dbReference type="PaxDb" id="67767-A0A0J7JUK4"/>
<accession>A0A0J7JUK4</accession>
<organism evidence="2 3">
    <name type="scientific">Lasius niger</name>
    <name type="common">Black garden ant</name>
    <dbReference type="NCBI Taxonomy" id="67767"/>
    <lineage>
        <taxon>Eukaryota</taxon>
        <taxon>Metazoa</taxon>
        <taxon>Ecdysozoa</taxon>
        <taxon>Arthropoda</taxon>
        <taxon>Hexapoda</taxon>
        <taxon>Insecta</taxon>
        <taxon>Pterygota</taxon>
        <taxon>Neoptera</taxon>
        <taxon>Endopterygota</taxon>
        <taxon>Hymenoptera</taxon>
        <taxon>Apocrita</taxon>
        <taxon>Aculeata</taxon>
        <taxon>Formicoidea</taxon>
        <taxon>Formicidae</taxon>
        <taxon>Formicinae</taxon>
        <taxon>Lasius</taxon>
        <taxon>Lasius</taxon>
    </lineage>
</organism>
<dbReference type="AlphaFoldDB" id="A0A0J7JUK4"/>
<keyword evidence="3" id="KW-1185">Reference proteome</keyword>
<dbReference type="EMBL" id="LBMM01031827">
    <property type="protein sequence ID" value="KMQ81769.1"/>
    <property type="molecule type" value="Genomic_DNA"/>
</dbReference>
<evidence type="ECO:0000313" key="2">
    <source>
        <dbReference type="EMBL" id="KMQ81769.1"/>
    </source>
</evidence>
<comment type="caution">
    <text evidence="2">The sequence shown here is derived from an EMBL/GenBank/DDBJ whole genome shotgun (WGS) entry which is preliminary data.</text>
</comment>
<reference evidence="2 3" key="1">
    <citation type="submission" date="2015-04" db="EMBL/GenBank/DDBJ databases">
        <title>Lasius niger genome sequencing.</title>
        <authorList>
            <person name="Konorov E.A."/>
            <person name="Nikitin M.A."/>
            <person name="Kirill M.V."/>
            <person name="Chang P."/>
        </authorList>
    </citation>
    <scope>NUCLEOTIDE SEQUENCE [LARGE SCALE GENOMIC DNA]</scope>
    <source>
        <tissue evidence="2">Whole</tissue>
    </source>
</reference>
<feature type="region of interest" description="Disordered" evidence="1">
    <location>
        <begin position="1"/>
        <end position="40"/>
    </location>
</feature>
<feature type="non-terminal residue" evidence="2">
    <location>
        <position position="1"/>
    </location>
</feature>
<gene>
    <name evidence="2" type="ORF">RF55_25255</name>
</gene>
<evidence type="ECO:0000256" key="1">
    <source>
        <dbReference type="SAM" id="MobiDB-lite"/>
    </source>
</evidence>
<protein>
    <submittedName>
        <fullName evidence="2">Uncharacterized protein</fullName>
    </submittedName>
</protein>
<name>A0A0J7JUK4_LASNI</name>
<evidence type="ECO:0000313" key="3">
    <source>
        <dbReference type="Proteomes" id="UP000036403"/>
    </source>
</evidence>